<name>A0A444MR92_9SPHI</name>
<dbReference type="Pfam" id="PF03476">
    <property type="entry name" value="MOSC_N"/>
    <property type="match status" value="1"/>
</dbReference>
<comment type="caution">
    <text evidence="2">The sequence shown here is derived from an EMBL/GenBank/DDBJ whole genome shotgun (WGS) entry which is preliminary data.</text>
</comment>
<gene>
    <name evidence="2" type="ORF">EPL05_08835</name>
</gene>
<dbReference type="GO" id="GO:0003824">
    <property type="term" value="F:catalytic activity"/>
    <property type="evidence" value="ECO:0007669"/>
    <property type="project" value="InterPro"/>
</dbReference>
<dbReference type="PANTHER" id="PTHR14237">
    <property type="entry name" value="MOLYBDOPTERIN COFACTOR SULFURASE MOSC"/>
    <property type="match status" value="1"/>
</dbReference>
<dbReference type="PANTHER" id="PTHR14237:SF19">
    <property type="entry name" value="MITOCHONDRIAL AMIDOXIME REDUCING COMPONENT 1"/>
    <property type="match status" value="1"/>
</dbReference>
<dbReference type="InterPro" id="IPR005302">
    <property type="entry name" value="MoCF_Sase_C"/>
</dbReference>
<dbReference type="SUPFAM" id="SSF141673">
    <property type="entry name" value="MOSC N-terminal domain-like"/>
    <property type="match status" value="1"/>
</dbReference>
<dbReference type="GO" id="GO:0030170">
    <property type="term" value="F:pyridoxal phosphate binding"/>
    <property type="evidence" value="ECO:0007669"/>
    <property type="project" value="InterPro"/>
</dbReference>
<sequence>MLQVSALYIYPIKSLGGIIVDTAILTDRGLQHDRRWMLIDANNRFLSQRENAQMALLKTALSNEGILVTYLPDNTSITIPFLPQSEEMLEVRIWDDTCRAQLVSSHIDDWFSEKLNLLCRLVYMPDNIHRPTDPRYTNKGAITSFSDAYPMLIIGQASLDDLNSRLPDALPMNRFRPNIVFTGGEAYSEDTMKHINVNGIDMHGVKLCARCVMTTIDQENAKKGKEPLKTLAKYRLKNNKIYFGQNLVHTGEGVLSVGDEISVLEAHNEERFFIKAADVASN</sequence>
<evidence type="ECO:0000313" key="3">
    <source>
        <dbReference type="Proteomes" id="UP000286701"/>
    </source>
</evidence>
<evidence type="ECO:0000313" key="2">
    <source>
        <dbReference type="EMBL" id="RWY54138.1"/>
    </source>
</evidence>
<protein>
    <submittedName>
        <fullName evidence="2">MOSC domain-containing protein</fullName>
    </submittedName>
</protein>
<reference evidence="2 3" key="1">
    <citation type="submission" date="2019-01" db="EMBL/GenBank/DDBJ databases">
        <title>Mucilaginibacter antarcticum sp. nov., isolated from antarctic soil.</title>
        <authorList>
            <person name="Yan Y.-Q."/>
            <person name="Du Z.-J."/>
        </authorList>
    </citation>
    <scope>NUCLEOTIDE SEQUENCE [LARGE SCALE GENOMIC DNA]</scope>
    <source>
        <strain evidence="2 3">F01003</strain>
    </source>
</reference>
<organism evidence="2 3">
    <name type="scientific">Mucilaginibacter gilvus</name>
    <dbReference type="NCBI Taxonomy" id="2305909"/>
    <lineage>
        <taxon>Bacteria</taxon>
        <taxon>Pseudomonadati</taxon>
        <taxon>Bacteroidota</taxon>
        <taxon>Sphingobacteriia</taxon>
        <taxon>Sphingobacteriales</taxon>
        <taxon>Sphingobacteriaceae</taxon>
        <taxon>Mucilaginibacter</taxon>
    </lineage>
</organism>
<dbReference type="OrthoDB" id="581532at2"/>
<dbReference type="GO" id="GO:0030151">
    <property type="term" value="F:molybdenum ion binding"/>
    <property type="evidence" value="ECO:0007669"/>
    <property type="project" value="InterPro"/>
</dbReference>
<dbReference type="RefSeq" id="WP_128533573.1">
    <property type="nucleotide sequence ID" value="NZ_SBIW01000003.1"/>
</dbReference>
<dbReference type="AlphaFoldDB" id="A0A444MR92"/>
<evidence type="ECO:0000259" key="1">
    <source>
        <dbReference type="PROSITE" id="PS51340"/>
    </source>
</evidence>
<feature type="domain" description="MOSC" evidence="1">
    <location>
        <begin position="126"/>
        <end position="264"/>
    </location>
</feature>
<dbReference type="InterPro" id="IPR011037">
    <property type="entry name" value="Pyrv_Knase-like_insert_dom_sf"/>
</dbReference>
<dbReference type="EMBL" id="SBIW01000003">
    <property type="protein sequence ID" value="RWY54138.1"/>
    <property type="molecule type" value="Genomic_DNA"/>
</dbReference>
<dbReference type="PROSITE" id="PS51340">
    <property type="entry name" value="MOSC"/>
    <property type="match status" value="1"/>
</dbReference>
<dbReference type="Pfam" id="PF03473">
    <property type="entry name" value="MOSC"/>
    <property type="match status" value="1"/>
</dbReference>
<accession>A0A444MR92</accession>
<dbReference type="InterPro" id="IPR005303">
    <property type="entry name" value="MOCOS_middle"/>
</dbReference>
<dbReference type="SUPFAM" id="SSF50800">
    <property type="entry name" value="PK beta-barrel domain-like"/>
    <property type="match status" value="1"/>
</dbReference>
<proteinExistence type="predicted"/>
<dbReference type="Proteomes" id="UP000286701">
    <property type="component" value="Unassembled WGS sequence"/>
</dbReference>
<keyword evidence="3" id="KW-1185">Reference proteome</keyword>